<feature type="chain" id="PRO_5041334663" description="Lipoprotein" evidence="1">
    <location>
        <begin position="34"/>
        <end position="149"/>
    </location>
</feature>
<dbReference type="InterPro" id="IPR010438">
    <property type="entry name" value="Lambda_Bor"/>
</dbReference>
<dbReference type="AlphaFoldDB" id="A0AA37QCX9"/>
<keyword evidence="3" id="KW-1185">Reference proteome</keyword>
<organism evidence="2 3">
    <name type="scientific">Roseisolibacter agri</name>
    <dbReference type="NCBI Taxonomy" id="2014610"/>
    <lineage>
        <taxon>Bacteria</taxon>
        <taxon>Pseudomonadati</taxon>
        <taxon>Gemmatimonadota</taxon>
        <taxon>Gemmatimonadia</taxon>
        <taxon>Gemmatimonadales</taxon>
        <taxon>Gemmatimonadaceae</taxon>
        <taxon>Roseisolibacter</taxon>
    </lineage>
</organism>
<evidence type="ECO:0000256" key="1">
    <source>
        <dbReference type="SAM" id="SignalP"/>
    </source>
</evidence>
<reference evidence="2" key="1">
    <citation type="submission" date="2022-08" db="EMBL/GenBank/DDBJ databases">
        <title>Draft genome sequencing of Roseisolibacter agri AW1220.</title>
        <authorList>
            <person name="Tobiishi Y."/>
            <person name="Tonouchi A."/>
        </authorList>
    </citation>
    <scope>NUCLEOTIDE SEQUENCE</scope>
    <source>
        <strain evidence="2">AW1220</strain>
    </source>
</reference>
<name>A0AA37QCX9_9BACT</name>
<sequence length="149" mass="15420">MVLTNFLPITDMRLLRITSLALAALASSGCYHAVVETGRPAGGTIVSRPWTPTFLWGLVAAPEINVASQCPRGIAKVETQMSFVNGLASFVTLGVYTPRTVTVTCASGSASTGGGTIEVAGTDLQARLTAMNAATATAVRTGEPVFVQF</sequence>
<evidence type="ECO:0000313" key="2">
    <source>
        <dbReference type="EMBL" id="GLC28022.1"/>
    </source>
</evidence>
<evidence type="ECO:0000313" key="3">
    <source>
        <dbReference type="Proteomes" id="UP001161325"/>
    </source>
</evidence>
<comment type="caution">
    <text evidence="2">The sequence shown here is derived from an EMBL/GenBank/DDBJ whole genome shotgun (WGS) entry which is preliminary data.</text>
</comment>
<proteinExistence type="predicted"/>
<keyword evidence="1" id="KW-0732">Signal</keyword>
<protein>
    <recommendedName>
        <fullName evidence="4">Lipoprotein</fullName>
    </recommendedName>
</protein>
<gene>
    <name evidence="2" type="ORF">rosag_45350</name>
</gene>
<dbReference type="Pfam" id="PF06291">
    <property type="entry name" value="Lambda_Bor"/>
    <property type="match status" value="1"/>
</dbReference>
<accession>A0AA37QCX9</accession>
<dbReference type="Proteomes" id="UP001161325">
    <property type="component" value="Unassembled WGS sequence"/>
</dbReference>
<evidence type="ECO:0008006" key="4">
    <source>
        <dbReference type="Google" id="ProtNLM"/>
    </source>
</evidence>
<feature type="signal peptide" evidence="1">
    <location>
        <begin position="1"/>
        <end position="33"/>
    </location>
</feature>
<dbReference type="EMBL" id="BRXS01000007">
    <property type="protein sequence ID" value="GLC28022.1"/>
    <property type="molecule type" value="Genomic_DNA"/>
</dbReference>